<dbReference type="InterPro" id="IPR056774">
    <property type="entry name" value="FdhE_N"/>
</dbReference>
<evidence type="ECO:0000256" key="2">
    <source>
        <dbReference type="HAMAP-Rule" id="MF_00611"/>
    </source>
</evidence>
<keyword evidence="7" id="KW-1185">Reference proteome</keyword>
<comment type="function">
    <text evidence="2">Necessary for formate dehydrogenase activity.</text>
</comment>
<dbReference type="Pfam" id="PF04216">
    <property type="entry name" value="FdhE_N"/>
    <property type="match status" value="1"/>
</dbReference>
<dbReference type="PANTHER" id="PTHR37689:SF1">
    <property type="entry name" value="PROTEIN FDHE"/>
    <property type="match status" value="1"/>
</dbReference>
<dbReference type="HAMAP" id="MF_00611">
    <property type="entry name" value="FdeH"/>
    <property type="match status" value="1"/>
</dbReference>
<dbReference type="NCBIfam" id="TIGR01562">
    <property type="entry name" value="FdhE"/>
    <property type="match status" value="1"/>
</dbReference>
<gene>
    <name evidence="2 6" type="primary">fdhE</name>
    <name evidence="6" type="ORF">E6O51_07965</name>
</gene>
<dbReference type="InterPro" id="IPR006452">
    <property type="entry name" value="Formate_DH_accessory"/>
</dbReference>
<dbReference type="OrthoDB" id="9794151at2"/>
<dbReference type="SUPFAM" id="SSF144020">
    <property type="entry name" value="FdhE-like"/>
    <property type="match status" value="1"/>
</dbReference>
<evidence type="ECO:0000313" key="7">
    <source>
        <dbReference type="Proteomes" id="UP000307956"/>
    </source>
</evidence>
<proteinExistence type="inferred from homology"/>
<comment type="caution">
    <text evidence="6">The sequence shown here is derived from an EMBL/GenBank/DDBJ whole genome shotgun (WGS) entry which is preliminary data.</text>
</comment>
<dbReference type="GO" id="GO:0051604">
    <property type="term" value="P:protein maturation"/>
    <property type="evidence" value="ECO:0007669"/>
    <property type="project" value="TreeGrafter"/>
</dbReference>
<name>A0A4S4AU22_9RHOO</name>
<dbReference type="Pfam" id="PF24860">
    <property type="entry name" value="FdhE_C"/>
    <property type="match status" value="1"/>
</dbReference>
<keyword evidence="1 2" id="KW-0963">Cytoplasm</keyword>
<evidence type="ECO:0000259" key="4">
    <source>
        <dbReference type="Pfam" id="PF24859"/>
    </source>
</evidence>
<dbReference type="PIRSF" id="PIRSF018296">
    <property type="entry name" value="Format_dh_formtn"/>
    <property type="match status" value="1"/>
</dbReference>
<feature type="domain" description="FdhE C-terminal" evidence="5">
    <location>
        <begin position="223"/>
        <end position="306"/>
    </location>
</feature>
<dbReference type="InterPro" id="IPR024064">
    <property type="entry name" value="FdhE-like_sf"/>
</dbReference>
<reference evidence="6 7" key="1">
    <citation type="submission" date="2019-04" db="EMBL/GenBank/DDBJ databases">
        <title>Azoarcus rhizosphaerae sp. nov. isolated from rhizosphere of Ficus religiosa.</title>
        <authorList>
            <person name="Lin S.-Y."/>
            <person name="Hameed A."/>
            <person name="Hsu Y.-H."/>
            <person name="Young C.-C."/>
        </authorList>
    </citation>
    <scope>NUCLEOTIDE SEQUENCE [LARGE SCALE GENOMIC DNA]</scope>
    <source>
        <strain evidence="6 7">CC-YHH848</strain>
    </source>
</reference>
<dbReference type="Gene3D" id="3.90.1670.10">
    <property type="entry name" value="FdhE-like domain"/>
    <property type="match status" value="1"/>
</dbReference>
<accession>A0A4S4AU22</accession>
<dbReference type="GO" id="GO:0005829">
    <property type="term" value="C:cytosol"/>
    <property type="evidence" value="ECO:0007669"/>
    <property type="project" value="TreeGrafter"/>
</dbReference>
<evidence type="ECO:0000259" key="3">
    <source>
        <dbReference type="Pfam" id="PF04216"/>
    </source>
</evidence>
<feature type="domain" description="FdhE central" evidence="4">
    <location>
        <begin position="185"/>
        <end position="222"/>
    </location>
</feature>
<evidence type="ECO:0000256" key="1">
    <source>
        <dbReference type="ARBA" id="ARBA00022490"/>
    </source>
</evidence>
<evidence type="ECO:0000259" key="5">
    <source>
        <dbReference type="Pfam" id="PF24860"/>
    </source>
</evidence>
<dbReference type="CDD" id="cd16341">
    <property type="entry name" value="FdhE"/>
    <property type="match status" value="1"/>
</dbReference>
<dbReference type="Proteomes" id="UP000307956">
    <property type="component" value="Unassembled WGS sequence"/>
</dbReference>
<dbReference type="EMBL" id="SSOD01000005">
    <property type="protein sequence ID" value="THF62085.1"/>
    <property type="molecule type" value="Genomic_DNA"/>
</dbReference>
<dbReference type="GO" id="GO:0008199">
    <property type="term" value="F:ferric iron binding"/>
    <property type="evidence" value="ECO:0007669"/>
    <property type="project" value="TreeGrafter"/>
</dbReference>
<comment type="similarity">
    <text evidence="2">Belongs to the FdhE family.</text>
</comment>
<evidence type="ECO:0000313" key="6">
    <source>
        <dbReference type="EMBL" id="THF62085.1"/>
    </source>
</evidence>
<dbReference type="AlphaFoldDB" id="A0A4S4AU22"/>
<organism evidence="6 7">
    <name type="scientific">Pseudothauera rhizosphaerae</name>
    <dbReference type="NCBI Taxonomy" id="2565932"/>
    <lineage>
        <taxon>Bacteria</taxon>
        <taxon>Pseudomonadati</taxon>
        <taxon>Pseudomonadota</taxon>
        <taxon>Betaproteobacteria</taxon>
        <taxon>Rhodocyclales</taxon>
        <taxon>Zoogloeaceae</taxon>
        <taxon>Pseudothauera</taxon>
    </lineage>
</organism>
<sequence>MNPASSATPGSALNPGLEPPAVIAPPADLFADRAARFERLAAGHASGDWLAFLARLTRVQHELLQQHPAVPLPDAATLEQASRHAMPPLPANGWPRDPVWRRHLATLADRLIPAAPESLRPQLAGLASAPAEELERLAAAVLRTEYDPREAARLPFVAAALQVYWTWMAAQPAFAGLARLDVPGVCPCCGSLPVASVIQAGQYAGTRYLHCSLCNTEWNLVRVQCSACGKDDKVSYRVLEEDVAEGGTQRELVRAEVCDDCHSYLKVVYRDKDAAADPVADDLATLALDILVDEAGYMRSGPNPLFIPGDAAA</sequence>
<comment type="subcellular location">
    <subcellularLocation>
        <location evidence="2">Cytoplasm</location>
    </subcellularLocation>
</comment>
<dbReference type="RefSeq" id="WP_136384448.1">
    <property type="nucleotide sequence ID" value="NZ_SSOD01000005.1"/>
</dbReference>
<dbReference type="InterPro" id="IPR056796">
    <property type="entry name" value="FdhE_C"/>
</dbReference>
<protein>
    <recommendedName>
        <fullName evidence="2">Protein FdhE homolog</fullName>
    </recommendedName>
</protein>
<dbReference type="PANTHER" id="PTHR37689">
    <property type="entry name" value="PROTEIN FDHE"/>
    <property type="match status" value="1"/>
</dbReference>
<dbReference type="InterPro" id="IPR056797">
    <property type="entry name" value="FdhE_central"/>
</dbReference>
<feature type="domain" description="FdhE N-terminal" evidence="3">
    <location>
        <begin position="19"/>
        <end position="171"/>
    </location>
</feature>
<dbReference type="Pfam" id="PF24859">
    <property type="entry name" value="FdhE_central"/>
    <property type="match status" value="1"/>
</dbReference>